<evidence type="ECO:0000313" key="2">
    <source>
        <dbReference type="EMBL" id="SFX13387.1"/>
    </source>
</evidence>
<dbReference type="AlphaFoldDB" id="A0A1K1ULM8"/>
<feature type="compositionally biased region" description="Basic residues" evidence="1">
    <location>
        <begin position="89"/>
        <end position="99"/>
    </location>
</feature>
<accession>A0A1K1ULM8</accession>
<dbReference type="EMBL" id="FPJO01000001">
    <property type="protein sequence ID" value="SFX13387.1"/>
    <property type="molecule type" value="Genomic_DNA"/>
</dbReference>
<sequence>MATTMFSKAFWAATAERTVRTAAQTLIATLGLDTAGVLDVDWGQGLSLTGSAAFLAVLTAISASGAGGAARGSPRPFGSGSDPTAGKRPGGRRTRGVAR</sequence>
<dbReference type="InterPro" id="IPR020109">
    <property type="entry name" value="Holin_r1t"/>
</dbReference>
<dbReference type="Pfam" id="PF16945">
    <property type="entry name" value="Phage_r1t_holin"/>
    <property type="match status" value="1"/>
</dbReference>
<evidence type="ECO:0000313" key="3">
    <source>
        <dbReference type="Proteomes" id="UP000181909"/>
    </source>
</evidence>
<name>A0A1K1ULM8_STRAR</name>
<proteinExistence type="predicted"/>
<evidence type="ECO:0000256" key="1">
    <source>
        <dbReference type="SAM" id="MobiDB-lite"/>
    </source>
</evidence>
<protein>
    <submittedName>
        <fullName evidence="2">Phage r1t holin</fullName>
    </submittedName>
</protein>
<dbReference type="Proteomes" id="UP000181909">
    <property type="component" value="Unassembled WGS sequence"/>
</dbReference>
<organism evidence="2 3">
    <name type="scientific">Streptomyces atratus</name>
    <dbReference type="NCBI Taxonomy" id="1893"/>
    <lineage>
        <taxon>Bacteria</taxon>
        <taxon>Bacillati</taxon>
        <taxon>Actinomycetota</taxon>
        <taxon>Actinomycetes</taxon>
        <taxon>Kitasatosporales</taxon>
        <taxon>Streptomycetaceae</taxon>
        <taxon>Streptomyces</taxon>
    </lineage>
</organism>
<reference evidence="2 3" key="1">
    <citation type="submission" date="2016-11" db="EMBL/GenBank/DDBJ databases">
        <authorList>
            <person name="Jaros S."/>
            <person name="Januszkiewicz K."/>
            <person name="Wedrychowicz H."/>
        </authorList>
    </citation>
    <scope>NUCLEOTIDE SEQUENCE [LARGE SCALE GENOMIC DNA]</scope>
    <source>
        <strain evidence="2 3">OK807</strain>
    </source>
</reference>
<feature type="region of interest" description="Disordered" evidence="1">
    <location>
        <begin position="65"/>
        <end position="99"/>
    </location>
</feature>
<gene>
    <name evidence="2" type="ORF">SAMN02787144_1001609</name>
</gene>